<dbReference type="AlphaFoldDB" id="A0A382KA19"/>
<evidence type="ECO:0000256" key="4">
    <source>
        <dbReference type="ARBA" id="ARBA00023027"/>
    </source>
</evidence>
<dbReference type="InterPro" id="IPR002347">
    <property type="entry name" value="SDR_fam"/>
</dbReference>
<dbReference type="InterPro" id="IPR036291">
    <property type="entry name" value="NAD(P)-bd_dom_sf"/>
</dbReference>
<evidence type="ECO:0000256" key="1">
    <source>
        <dbReference type="ARBA" id="ARBA00006484"/>
    </source>
</evidence>
<gene>
    <name evidence="6" type="ORF">METZ01_LOCUS274628</name>
</gene>
<dbReference type="InterPro" id="IPR020904">
    <property type="entry name" value="Sc_DH/Rdtase_CS"/>
</dbReference>
<dbReference type="PANTHER" id="PTHR43943:SF17">
    <property type="entry name" value="3-PHENYLPROPIONATE-DIHYDRODIOL_CINNAMIC ACID-DIHYDRODIOL DEHYDROGENASE"/>
    <property type="match status" value="1"/>
</dbReference>
<proteinExistence type="inferred from homology"/>
<dbReference type="PROSITE" id="PS00061">
    <property type="entry name" value="ADH_SHORT"/>
    <property type="match status" value="1"/>
</dbReference>
<dbReference type="Gene3D" id="3.40.50.720">
    <property type="entry name" value="NAD(P)-binding Rossmann-like Domain"/>
    <property type="match status" value="1"/>
</dbReference>
<dbReference type="FunFam" id="3.40.50.720:FF:000084">
    <property type="entry name" value="Short-chain dehydrogenase reductase"/>
    <property type="match status" value="1"/>
</dbReference>
<evidence type="ECO:0000313" key="6">
    <source>
        <dbReference type="EMBL" id="SVC21774.1"/>
    </source>
</evidence>
<dbReference type="SMART" id="SM00822">
    <property type="entry name" value="PKS_KR"/>
    <property type="match status" value="1"/>
</dbReference>
<accession>A0A382KA19</accession>
<keyword evidence="3" id="KW-0560">Oxidoreductase</keyword>
<dbReference type="GO" id="GO:0016491">
    <property type="term" value="F:oxidoreductase activity"/>
    <property type="evidence" value="ECO:0007669"/>
    <property type="project" value="UniProtKB-KW"/>
</dbReference>
<evidence type="ECO:0000256" key="3">
    <source>
        <dbReference type="ARBA" id="ARBA00023002"/>
    </source>
</evidence>
<sequence length="238" mass="25159">MDLQGRACIVTGSTRGIGFAVADSLVRAGAHVVVNSRSAPDVERVSEELNSLNEGRVTGIAADVSKAEDCVRLVESSVGELGRLDVLVNNAGVGIFASIEDLSVDEWQTQLDTNLLGVFACSKAGAPHLKATKGWIINVGSLACRNPFAGGTGYNASKFGLLGMTEAMMLDLRQSGIRVSIIMPGSVNTYFAGQEMVSDRAWALGPGDVASATLHLLTYRDDAHVSRVEMRPSRPPAR</sequence>
<feature type="domain" description="Ketoreductase" evidence="5">
    <location>
        <begin position="6"/>
        <end position="188"/>
    </location>
</feature>
<protein>
    <recommendedName>
        <fullName evidence="5">Ketoreductase domain-containing protein</fullName>
    </recommendedName>
</protein>
<dbReference type="PRINTS" id="PR00081">
    <property type="entry name" value="GDHRDH"/>
</dbReference>
<keyword evidence="2" id="KW-0058">Aromatic hydrocarbons catabolism</keyword>
<keyword evidence="4" id="KW-0520">NAD</keyword>
<dbReference type="InterPro" id="IPR057326">
    <property type="entry name" value="KR_dom"/>
</dbReference>
<name>A0A382KA19_9ZZZZ</name>
<evidence type="ECO:0000259" key="5">
    <source>
        <dbReference type="SMART" id="SM00822"/>
    </source>
</evidence>
<organism evidence="6">
    <name type="scientific">marine metagenome</name>
    <dbReference type="NCBI Taxonomy" id="408172"/>
    <lineage>
        <taxon>unclassified sequences</taxon>
        <taxon>metagenomes</taxon>
        <taxon>ecological metagenomes</taxon>
    </lineage>
</organism>
<dbReference type="PRINTS" id="PR00080">
    <property type="entry name" value="SDRFAMILY"/>
</dbReference>
<evidence type="ECO:0000256" key="2">
    <source>
        <dbReference type="ARBA" id="ARBA00022797"/>
    </source>
</evidence>
<reference evidence="6" key="1">
    <citation type="submission" date="2018-05" db="EMBL/GenBank/DDBJ databases">
        <authorList>
            <person name="Lanie J.A."/>
            <person name="Ng W.-L."/>
            <person name="Kazmierczak K.M."/>
            <person name="Andrzejewski T.M."/>
            <person name="Davidsen T.M."/>
            <person name="Wayne K.J."/>
            <person name="Tettelin H."/>
            <person name="Glass J.I."/>
            <person name="Rusch D."/>
            <person name="Podicherti R."/>
            <person name="Tsui H.-C.T."/>
            <person name="Winkler M.E."/>
        </authorList>
    </citation>
    <scope>NUCLEOTIDE SEQUENCE</scope>
</reference>
<dbReference type="EMBL" id="UINC01079617">
    <property type="protein sequence ID" value="SVC21774.1"/>
    <property type="molecule type" value="Genomic_DNA"/>
</dbReference>
<dbReference type="SUPFAM" id="SSF51735">
    <property type="entry name" value="NAD(P)-binding Rossmann-fold domains"/>
    <property type="match status" value="1"/>
</dbReference>
<dbReference type="Pfam" id="PF00106">
    <property type="entry name" value="adh_short"/>
    <property type="match status" value="1"/>
</dbReference>
<dbReference type="PANTHER" id="PTHR43943">
    <property type="entry name" value="DEHYDROGENASE/REDUCTASE (SDR FAMILY) MEMBER 4"/>
    <property type="match status" value="1"/>
</dbReference>
<comment type="similarity">
    <text evidence="1">Belongs to the short-chain dehydrogenases/reductases (SDR) family.</text>
</comment>
<dbReference type="NCBIfam" id="NF005594">
    <property type="entry name" value="PRK07326.1"/>
    <property type="match status" value="1"/>
</dbReference>